<dbReference type="Gene3D" id="3.30.559.10">
    <property type="entry name" value="Chloramphenicol acetyltransferase-like domain"/>
    <property type="match status" value="1"/>
</dbReference>
<evidence type="ECO:0000256" key="2">
    <source>
        <dbReference type="ARBA" id="ARBA00005145"/>
    </source>
</evidence>
<dbReference type="RefSeq" id="WP_138128945.1">
    <property type="nucleotide sequence ID" value="NZ_SWLG01000021.1"/>
</dbReference>
<comment type="function">
    <text evidence="1 12">E2 component of the 2-oxoglutarate dehydrogenase (OGDH) complex which catalyzes the second step in the conversion of 2-oxoglutarate to succinyl-CoA and CO(2).</text>
</comment>
<dbReference type="Pfam" id="PF00364">
    <property type="entry name" value="Biotin_lipoyl"/>
    <property type="match status" value="1"/>
</dbReference>
<dbReference type="GO" id="GO:0033512">
    <property type="term" value="P:L-lysine catabolic process to acetyl-CoA via saccharopine"/>
    <property type="evidence" value="ECO:0007669"/>
    <property type="project" value="UniProtKB-UniRule"/>
</dbReference>
<dbReference type="PANTHER" id="PTHR43416">
    <property type="entry name" value="DIHYDROLIPOYLLYSINE-RESIDUE SUCCINYLTRANSFERASE COMPONENT OF 2-OXOGLUTARATE DEHYDROGENASE COMPLEX, MITOCHONDRIAL-RELATED"/>
    <property type="match status" value="1"/>
</dbReference>
<keyword evidence="9 12" id="KW-0450">Lipoyl</keyword>
<sequence length="419" mass="46167">MIEIKVPELAESITEGTISQWLINVGDKVSKGDYLVELETDKVNVEVSAEYDGVIKELLKEPGDNVEVGEVIAILGEGGEAAAEAPKQESKEAPKAPEKQEATPAPAAKTEEKEEESSTDRPIASPAARKLAREMGIDLNKVQTRDPLGRVRPEDVKAHAEDASKPQQQAAPQKQEQKTASEDSTDKPVQRVRMSRRRQTIAKRLVEAQQTAAMLTTFNEVDMTAIMDLRKRRKDRFFEQHDVKLGFMSFFTKAVVGALKKFPLLNAEIQGDEIVMKKFYDIGIAVGAKEGLVVPVVRDANKLSFAEIESEISSLAVKARDNKLSISELQGGSFTITNGGIFGSLLSTPILNAPQVGILGMHKIQMRPMAIDNERMENRPMMYIALSYDHRIVDGSEAVSFLATIKDLLEDPEQLLLEG</sequence>
<gene>
    <name evidence="16" type="primary">odhB</name>
    <name evidence="16" type="ORF">FCL54_20415</name>
</gene>
<feature type="compositionally biased region" description="Low complexity" evidence="13">
    <location>
        <begin position="165"/>
        <end position="174"/>
    </location>
</feature>
<dbReference type="InterPro" id="IPR036625">
    <property type="entry name" value="E3-bd_dom_sf"/>
</dbReference>
<dbReference type="InterPro" id="IPR001078">
    <property type="entry name" value="2-oxoacid_DH_actylTfrase"/>
</dbReference>
<evidence type="ECO:0000256" key="4">
    <source>
        <dbReference type="ARBA" id="ARBA00011666"/>
    </source>
</evidence>
<dbReference type="OrthoDB" id="9805770at2"/>
<proteinExistence type="inferred from homology"/>
<dbReference type="UniPathway" id="UPA00868">
    <property type="reaction ID" value="UER00840"/>
</dbReference>
<feature type="compositionally biased region" description="Basic and acidic residues" evidence="13">
    <location>
        <begin position="109"/>
        <end position="119"/>
    </location>
</feature>
<feature type="compositionally biased region" description="Basic and acidic residues" evidence="13">
    <location>
        <begin position="143"/>
        <end position="164"/>
    </location>
</feature>
<dbReference type="Pfam" id="PF02817">
    <property type="entry name" value="E3_binding"/>
    <property type="match status" value="1"/>
</dbReference>
<dbReference type="InterPro" id="IPR004167">
    <property type="entry name" value="PSBD"/>
</dbReference>
<dbReference type="PROSITE" id="PS50968">
    <property type="entry name" value="BIOTINYL_LIPOYL"/>
    <property type="match status" value="1"/>
</dbReference>
<protein>
    <recommendedName>
        <fullName evidence="6 12">Dihydrolipoyllysine-residue succinyltransferase component of 2-oxoglutarate dehydrogenase complex</fullName>
        <ecNumber evidence="5 12">2.3.1.61</ecNumber>
    </recommendedName>
    <alternativeName>
        <fullName evidence="12">2-oxoglutarate dehydrogenase complex component E2</fullName>
    </alternativeName>
</protein>
<keyword evidence="17" id="KW-1185">Reference proteome</keyword>
<feature type="domain" description="Peripheral subunit-binding (PSBD)" evidence="15">
    <location>
        <begin position="123"/>
        <end position="160"/>
    </location>
</feature>
<dbReference type="Pfam" id="PF00198">
    <property type="entry name" value="2-oxoacid_dh"/>
    <property type="match status" value="1"/>
</dbReference>
<dbReference type="EMBL" id="SWLG01000021">
    <property type="protein sequence ID" value="TLS35463.1"/>
    <property type="molecule type" value="Genomic_DNA"/>
</dbReference>
<dbReference type="CDD" id="cd06849">
    <property type="entry name" value="lipoyl_domain"/>
    <property type="match status" value="1"/>
</dbReference>
<evidence type="ECO:0000256" key="3">
    <source>
        <dbReference type="ARBA" id="ARBA00007317"/>
    </source>
</evidence>
<dbReference type="EC" id="2.3.1.61" evidence="5 12"/>
<evidence type="ECO:0000256" key="9">
    <source>
        <dbReference type="ARBA" id="ARBA00022823"/>
    </source>
</evidence>
<comment type="cofactor">
    <cofactor evidence="12">
        <name>(R)-lipoate</name>
        <dbReference type="ChEBI" id="CHEBI:83088"/>
    </cofactor>
    <text evidence="12">Binds 1 lipoyl cofactor covalently.</text>
</comment>
<dbReference type="Proteomes" id="UP000308230">
    <property type="component" value="Unassembled WGS sequence"/>
</dbReference>
<dbReference type="GO" id="GO:0005829">
    <property type="term" value="C:cytosol"/>
    <property type="evidence" value="ECO:0007669"/>
    <property type="project" value="TreeGrafter"/>
</dbReference>
<keyword evidence="10 12" id="KW-0012">Acyltransferase</keyword>
<dbReference type="InterPro" id="IPR023213">
    <property type="entry name" value="CAT-like_dom_sf"/>
</dbReference>
<organism evidence="16 17">
    <name type="scientific">Exobacillus caeni</name>
    <dbReference type="NCBI Taxonomy" id="2574798"/>
    <lineage>
        <taxon>Bacteria</taxon>
        <taxon>Bacillati</taxon>
        <taxon>Bacillota</taxon>
        <taxon>Bacilli</taxon>
        <taxon>Bacillales</taxon>
        <taxon>Guptibacillaceae</taxon>
        <taxon>Exobacillus</taxon>
    </lineage>
</organism>
<dbReference type="SUPFAM" id="SSF51230">
    <property type="entry name" value="Single hybrid motif"/>
    <property type="match status" value="1"/>
</dbReference>
<comment type="caution">
    <text evidence="16">The sequence shown here is derived from an EMBL/GenBank/DDBJ whole genome shotgun (WGS) entry which is preliminary data.</text>
</comment>
<dbReference type="PROSITE" id="PS51826">
    <property type="entry name" value="PSBD"/>
    <property type="match status" value="1"/>
</dbReference>
<evidence type="ECO:0000313" key="16">
    <source>
        <dbReference type="EMBL" id="TLS35463.1"/>
    </source>
</evidence>
<dbReference type="GO" id="GO:0006099">
    <property type="term" value="P:tricarboxylic acid cycle"/>
    <property type="evidence" value="ECO:0007669"/>
    <property type="project" value="UniProtKB-UniRule"/>
</dbReference>
<dbReference type="InterPro" id="IPR006255">
    <property type="entry name" value="SucB"/>
</dbReference>
<feature type="compositionally biased region" description="Basic and acidic residues" evidence="13">
    <location>
        <begin position="175"/>
        <end position="189"/>
    </location>
</feature>
<accession>A0A5R9F3I1</accession>
<evidence type="ECO:0000313" key="17">
    <source>
        <dbReference type="Proteomes" id="UP000308230"/>
    </source>
</evidence>
<evidence type="ECO:0000256" key="6">
    <source>
        <dbReference type="ARBA" id="ARBA00019511"/>
    </source>
</evidence>
<dbReference type="InterPro" id="IPR011053">
    <property type="entry name" value="Single_hybrid_motif"/>
</dbReference>
<dbReference type="AlphaFoldDB" id="A0A5R9F3I1"/>
<dbReference type="Gene3D" id="2.40.50.100">
    <property type="match status" value="1"/>
</dbReference>
<evidence type="ECO:0000259" key="14">
    <source>
        <dbReference type="PROSITE" id="PS50968"/>
    </source>
</evidence>
<reference evidence="16 17" key="1">
    <citation type="submission" date="2019-04" db="EMBL/GenBank/DDBJ databases">
        <title>Bacillus caeni sp. nov., a bacterium isolated from mangrove sediment.</title>
        <authorList>
            <person name="Huang H."/>
            <person name="Mo K."/>
            <person name="Hu Y."/>
        </authorList>
    </citation>
    <scope>NUCLEOTIDE SEQUENCE [LARGE SCALE GENOMIC DNA]</scope>
    <source>
        <strain evidence="16 17">HB172195</strain>
    </source>
</reference>
<feature type="domain" description="Lipoyl-binding" evidence="14">
    <location>
        <begin position="1"/>
        <end position="76"/>
    </location>
</feature>
<dbReference type="Gene3D" id="4.10.320.10">
    <property type="entry name" value="E3-binding domain"/>
    <property type="match status" value="1"/>
</dbReference>
<name>A0A5R9F3I1_9BACL</name>
<evidence type="ECO:0000256" key="1">
    <source>
        <dbReference type="ARBA" id="ARBA00004052"/>
    </source>
</evidence>
<dbReference type="NCBIfam" id="TIGR01347">
    <property type="entry name" value="sucB"/>
    <property type="match status" value="1"/>
</dbReference>
<comment type="catalytic activity">
    <reaction evidence="11 12">
        <text>N(6)-[(R)-dihydrolipoyl]-L-lysyl-[protein] + succinyl-CoA = N(6)-[(R)-S(8)-succinyldihydrolipoyl]-L-lysyl-[protein] + CoA</text>
        <dbReference type="Rhea" id="RHEA:15213"/>
        <dbReference type="Rhea" id="RHEA-COMP:10475"/>
        <dbReference type="Rhea" id="RHEA-COMP:20092"/>
        <dbReference type="ChEBI" id="CHEBI:57287"/>
        <dbReference type="ChEBI" id="CHEBI:57292"/>
        <dbReference type="ChEBI" id="CHEBI:83100"/>
        <dbReference type="ChEBI" id="CHEBI:83120"/>
        <dbReference type="EC" id="2.3.1.61"/>
    </reaction>
</comment>
<dbReference type="PANTHER" id="PTHR43416:SF5">
    <property type="entry name" value="DIHYDROLIPOYLLYSINE-RESIDUE SUCCINYLTRANSFERASE COMPONENT OF 2-OXOGLUTARATE DEHYDROGENASE COMPLEX, MITOCHONDRIAL"/>
    <property type="match status" value="1"/>
</dbReference>
<dbReference type="NCBIfam" id="NF004309">
    <property type="entry name" value="PRK05704.1"/>
    <property type="match status" value="1"/>
</dbReference>
<feature type="compositionally biased region" description="Basic and acidic residues" evidence="13">
    <location>
        <begin position="86"/>
        <end position="101"/>
    </location>
</feature>
<evidence type="ECO:0000256" key="11">
    <source>
        <dbReference type="ARBA" id="ARBA00052761"/>
    </source>
</evidence>
<keyword evidence="8 12" id="KW-0808">Transferase</keyword>
<comment type="subunit">
    <text evidence="4">Forms a 24-polypeptide structural core with octahedral symmetry. Part of the 2-oxoglutarate dehydrogenase (OGDH) complex composed of E1 (2-oxoglutarate dehydrogenase), E2 (dihydrolipoamide succinyltransferase) and E3 (dihydrolipoamide dehydrogenase); the complex contains multiple copies of the three enzymatic components (E1, E2 and E3).</text>
</comment>
<dbReference type="SUPFAM" id="SSF52777">
    <property type="entry name" value="CoA-dependent acyltransferases"/>
    <property type="match status" value="1"/>
</dbReference>
<evidence type="ECO:0000256" key="10">
    <source>
        <dbReference type="ARBA" id="ARBA00023315"/>
    </source>
</evidence>
<evidence type="ECO:0000256" key="5">
    <source>
        <dbReference type="ARBA" id="ARBA00012945"/>
    </source>
</evidence>
<dbReference type="InterPro" id="IPR050537">
    <property type="entry name" value="2-oxoacid_dehydrogenase"/>
</dbReference>
<dbReference type="GO" id="GO:0045252">
    <property type="term" value="C:oxoglutarate dehydrogenase complex"/>
    <property type="evidence" value="ECO:0007669"/>
    <property type="project" value="UniProtKB-UniRule"/>
</dbReference>
<dbReference type="SUPFAM" id="SSF47005">
    <property type="entry name" value="Peripheral subunit-binding domain of 2-oxo acid dehydrogenase complex"/>
    <property type="match status" value="1"/>
</dbReference>
<dbReference type="PROSITE" id="PS00189">
    <property type="entry name" value="LIPOYL"/>
    <property type="match status" value="1"/>
</dbReference>
<comment type="pathway">
    <text evidence="2 12">Amino-acid degradation; L-lysine degradation via saccharopine pathway; glutaryl-CoA from L-lysine: step 6/6.</text>
</comment>
<comment type="similarity">
    <text evidence="3 12">Belongs to the 2-oxoacid dehydrogenase family.</text>
</comment>
<dbReference type="FunFam" id="3.30.559.10:FF:000007">
    <property type="entry name" value="Dihydrolipoamide acetyltransferase component of pyruvate dehydrogenase complex"/>
    <property type="match status" value="1"/>
</dbReference>
<dbReference type="InterPro" id="IPR000089">
    <property type="entry name" value="Biotin_lipoyl"/>
</dbReference>
<evidence type="ECO:0000259" key="15">
    <source>
        <dbReference type="PROSITE" id="PS51826"/>
    </source>
</evidence>
<evidence type="ECO:0000256" key="7">
    <source>
        <dbReference type="ARBA" id="ARBA00022532"/>
    </source>
</evidence>
<evidence type="ECO:0000256" key="13">
    <source>
        <dbReference type="SAM" id="MobiDB-lite"/>
    </source>
</evidence>
<evidence type="ECO:0000256" key="12">
    <source>
        <dbReference type="RuleBase" id="RU361138"/>
    </source>
</evidence>
<keyword evidence="7 12" id="KW-0816">Tricarboxylic acid cycle</keyword>
<evidence type="ECO:0000256" key="8">
    <source>
        <dbReference type="ARBA" id="ARBA00022679"/>
    </source>
</evidence>
<dbReference type="GO" id="GO:0004149">
    <property type="term" value="F:dihydrolipoyllysine-residue succinyltransferase activity"/>
    <property type="evidence" value="ECO:0007669"/>
    <property type="project" value="UniProtKB-UniRule"/>
</dbReference>
<dbReference type="InterPro" id="IPR003016">
    <property type="entry name" value="2-oxoA_DH_lipoyl-BS"/>
</dbReference>
<feature type="region of interest" description="Disordered" evidence="13">
    <location>
        <begin position="80"/>
        <end position="196"/>
    </location>
</feature>